<dbReference type="PANTHER" id="PTHR33119">
    <property type="entry name" value="IFI3P"/>
    <property type="match status" value="1"/>
</dbReference>
<name>A0AA40DKX3_9PEZI</name>
<dbReference type="InterPro" id="IPR049207">
    <property type="entry name" value="DUF4246_N"/>
</dbReference>
<dbReference type="EMBL" id="JAUKUA010000007">
    <property type="protein sequence ID" value="KAK0704572.1"/>
    <property type="molecule type" value="Genomic_DNA"/>
</dbReference>
<proteinExistence type="predicted"/>
<evidence type="ECO:0000313" key="4">
    <source>
        <dbReference type="Proteomes" id="UP001172102"/>
    </source>
</evidence>
<protein>
    <submittedName>
        <fullName evidence="3">Uncharacterized protein</fullName>
    </submittedName>
</protein>
<sequence>MSTSHKYPGVGLPLRDASLDDFSPIGAHPRCPDAQTELLQIREIAMLNLMDRLTDKPNWHEKVFDDQIVARWRDEALTQPEDGIYAQIIEGRQSGKELPMPTRTRIISPHAFDYCISELRGKVPYFKETGLIWTLNSRENIVVKSDTVVPADVHEALKAAFVKLHVEQADNPDWHPWTNDMVQDLVHPSMYPFVFAGRSNFIQEEVVGVSDAVDKWAGKGEPVHETKIEEPPARDPHAFHWSGADGASVPDEYWSSTYQWLPSNLAFQEDGTVKFTSYINNLHPKKHHEIYDVIEKLINISLPAWNAVLHGRSVADPENHPGDDRELTQENESEIYELFNPDLIAAHEEKNGPIEISERDLEWEQDKDAARIRHKWHKVREPIYPEPGTYEPIKYACNRSIRRRFNGSGLQVIIKMATIELTPEKPDFPAGGWHARQMNEHIAATSLYYLDSENITPSHLSFRMQTEEEQEDLQERAGQDAYEYYERIFGTSLGPVGGGGGPCLQNFGSLETRQGRLLAFPNVFQHRVSSFSLADRTKPGHRRFIALWLVDPHRRIISTANVPPQQLDWWAESVIGNQSSGIAKSEMPPEVLHLLLEQGLAEKLNLPEHVTKASKSRLPAEIMHMVRQQGVLPEGLMTPTEALQHRVSLMEERSQFHQLSKEHWEEQTFSFCEH</sequence>
<organism evidence="3 4">
    <name type="scientific">Lasiosphaeris hirsuta</name>
    <dbReference type="NCBI Taxonomy" id="260670"/>
    <lineage>
        <taxon>Eukaryota</taxon>
        <taxon>Fungi</taxon>
        <taxon>Dikarya</taxon>
        <taxon>Ascomycota</taxon>
        <taxon>Pezizomycotina</taxon>
        <taxon>Sordariomycetes</taxon>
        <taxon>Sordariomycetidae</taxon>
        <taxon>Sordariales</taxon>
        <taxon>Lasiosphaeriaceae</taxon>
        <taxon>Lasiosphaeris</taxon>
    </lineage>
</organism>
<feature type="domain" description="DUF4246" evidence="2">
    <location>
        <begin position="7"/>
        <end position="75"/>
    </location>
</feature>
<gene>
    <name evidence="3" type="ORF">B0H67DRAFT_498283</name>
</gene>
<keyword evidence="4" id="KW-1185">Reference proteome</keyword>
<reference evidence="3" key="1">
    <citation type="submission" date="2023-06" db="EMBL/GenBank/DDBJ databases">
        <title>Genome-scale phylogeny and comparative genomics of the fungal order Sordariales.</title>
        <authorList>
            <consortium name="Lawrence Berkeley National Laboratory"/>
            <person name="Hensen N."/>
            <person name="Bonometti L."/>
            <person name="Westerberg I."/>
            <person name="Brannstrom I.O."/>
            <person name="Guillou S."/>
            <person name="Cros-Aarteil S."/>
            <person name="Calhoun S."/>
            <person name="Haridas S."/>
            <person name="Kuo A."/>
            <person name="Mondo S."/>
            <person name="Pangilinan J."/>
            <person name="Riley R."/>
            <person name="Labutti K."/>
            <person name="Andreopoulos B."/>
            <person name="Lipzen A."/>
            <person name="Chen C."/>
            <person name="Yanf M."/>
            <person name="Daum C."/>
            <person name="Ng V."/>
            <person name="Clum A."/>
            <person name="Steindorff A."/>
            <person name="Ohm R."/>
            <person name="Martin F."/>
            <person name="Silar P."/>
            <person name="Natvig D."/>
            <person name="Lalanne C."/>
            <person name="Gautier V."/>
            <person name="Ament-Velasquez S.L."/>
            <person name="Kruys A."/>
            <person name="Hutchinson M.I."/>
            <person name="Powell A.J."/>
            <person name="Barry K."/>
            <person name="Miller A.N."/>
            <person name="Grigoriev I.V."/>
            <person name="Debuchy R."/>
            <person name="Gladieux P."/>
            <person name="Thoren M.H."/>
            <person name="Johannesson H."/>
        </authorList>
    </citation>
    <scope>NUCLEOTIDE SEQUENCE</scope>
    <source>
        <strain evidence="3">SMH4607-1</strain>
    </source>
</reference>
<dbReference type="Pfam" id="PF21666">
    <property type="entry name" value="DUF4246_N"/>
    <property type="match status" value="1"/>
</dbReference>
<comment type="caution">
    <text evidence="3">The sequence shown here is derived from an EMBL/GenBank/DDBJ whole genome shotgun (WGS) entry which is preliminary data.</text>
</comment>
<feature type="domain" description="DUF4246" evidence="1">
    <location>
        <begin position="110"/>
        <end position="572"/>
    </location>
</feature>
<evidence type="ECO:0000259" key="2">
    <source>
        <dbReference type="Pfam" id="PF21666"/>
    </source>
</evidence>
<dbReference type="AlphaFoldDB" id="A0AA40DKX3"/>
<dbReference type="Pfam" id="PF14033">
    <property type="entry name" value="DUF4246"/>
    <property type="match status" value="1"/>
</dbReference>
<evidence type="ECO:0000259" key="1">
    <source>
        <dbReference type="Pfam" id="PF14033"/>
    </source>
</evidence>
<dbReference type="InterPro" id="IPR049192">
    <property type="entry name" value="DUF4246_C"/>
</dbReference>
<evidence type="ECO:0000313" key="3">
    <source>
        <dbReference type="EMBL" id="KAK0704572.1"/>
    </source>
</evidence>
<dbReference type="PANTHER" id="PTHR33119:SF1">
    <property type="entry name" value="FE2OG DIOXYGENASE DOMAIN-CONTAINING PROTEIN"/>
    <property type="match status" value="1"/>
</dbReference>
<dbReference type="Proteomes" id="UP001172102">
    <property type="component" value="Unassembled WGS sequence"/>
</dbReference>
<dbReference type="InterPro" id="IPR025340">
    <property type="entry name" value="DUF4246"/>
</dbReference>
<accession>A0AA40DKX3</accession>